<dbReference type="InterPro" id="IPR045468">
    <property type="entry name" value="DUF6496"/>
</dbReference>
<name>B1ZPQ6_OPITP</name>
<evidence type="ECO:0000313" key="2">
    <source>
        <dbReference type="EMBL" id="ACB75509.1"/>
    </source>
</evidence>
<dbReference type="eggNOG" id="ENOG50320RZ">
    <property type="taxonomic scope" value="Bacteria"/>
</dbReference>
<dbReference type="RefSeq" id="WP_012375046.1">
    <property type="nucleotide sequence ID" value="NC_010571.1"/>
</dbReference>
<dbReference type="OrthoDB" id="21644at2"/>
<feature type="compositionally biased region" description="Basic residues" evidence="1">
    <location>
        <begin position="65"/>
        <end position="79"/>
    </location>
</feature>
<feature type="compositionally biased region" description="Basic residues" evidence="1">
    <location>
        <begin position="88"/>
        <end position="114"/>
    </location>
</feature>
<organism evidence="2 3">
    <name type="scientific">Opitutus terrae (strain DSM 11246 / JCM 15787 / PB90-1)</name>
    <dbReference type="NCBI Taxonomy" id="452637"/>
    <lineage>
        <taxon>Bacteria</taxon>
        <taxon>Pseudomonadati</taxon>
        <taxon>Verrucomicrobiota</taxon>
        <taxon>Opitutia</taxon>
        <taxon>Opitutales</taxon>
        <taxon>Opitutaceae</taxon>
        <taxon>Opitutus</taxon>
    </lineage>
</organism>
<evidence type="ECO:0008006" key="4">
    <source>
        <dbReference type="Google" id="ProtNLM"/>
    </source>
</evidence>
<evidence type="ECO:0000256" key="1">
    <source>
        <dbReference type="SAM" id="MobiDB-lite"/>
    </source>
</evidence>
<accession>B1ZPQ6</accession>
<dbReference type="KEGG" id="ote:Oter_2226"/>
<dbReference type="AlphaFoldDB" id="B1ZPQ6"/>
<proteinExistence type="predicted"/>
<dbReference type="EMBL" id="CP001032">
    <property type="protein sequence ID" value="ACB75509.1"/>
    <property type="molecule type" value="Genomic_DNA"/>
</dbReference>
<evidence type="ECO:0000313" key="3">
    <source>
        <dbReference type="Proteomes" id="UP000007013"/>
    </source>
</evidence>
<feature type="compositionally biased region" description="Basic residues" evidence="1">
    <location>
        <begin position="1"/>
        <end position="10"/>
    </location>
</feature>
<dbReference type="Proteomes" id="UP000007013">
    <property type="component" value="Chromosome"/>
</dbReference>
<protein>
    <recommendedName>
        <fullName evidence="4">Transcription elongation factor</fullName>
    </recommendedName>
</protein>
<gene>
    <name evidence="2" type="ordered locus">Oter_2226</name>
</gene>
<sequence length="114" mass="12506">MPTQTAKRRARSDARAGKKPSTQAGEFVREEMHQLKRGKGTAKSRKQAIAIGLSEARRSGVKLGTPKKGKTSSATRKKAQRDTAVGQGRRKPSPTRSRGAKKAARTRARQKRRS</sequence>
<feature type="compositionally biased region" description="Basic residues" evidence="1">
    <location>
        <begin position="35"/>
        <end position="46"/>
    </location>
</feature>
<feature type="region of interest" description="Disordered" evidence="1">
    <location>
        <begin position="1"/>
        <end position="114"/>
    </location>
</feature>
<dbReference type="STRING" id="452637.Oter_2226"/>
<reference evidence="2 3" key="1">
    <citation type="journal article" date="2011" name="J. Bacteriol.">
        <title>Genome sequence of the verrucomicrobium Opitutus terrae PB90-1, an abundant inhabitant of rice paddy soil ecosystems.</title>
        <authorList>
            <person name="van Passel M.W."/>
            <person name="Kant R."/>
            <person name="Palva A."/>
            <person name="Copeland A."/>
            <person name="Lucas S."/>
            <person name="Lapidus A."/>
            <person name="Glavina del Rio T."/>
            <person name="Pitluck S."/>
            <person name="Goltsman E."/>
            <person name="Clum A."/>
            <person name="Sun H."/>
            <person name="Schmutz J."/>
            <person name="Larimer F.W."/>
            <person name="Land M.L."/>
            <person name="Hauser L."/>
            <person name="Kyrpides N."/>
            <person name="Mikhailova N."/>
            <person name="Richardson P.P."/>
            <person name="Janssen P.H."/>
            <person name="de Vos W.M."/>
            <person name="Smidt H."/>
        </authorList>
    </citation>
    <scope>NUCLEOTIDE SEQUENCE [LARGE SCALE GENOMIC DNA]</scope>
    <source>
        <strain evidence="3">DSM 11246 / JCM 15787 / PB90-1</strain>
    </source>
</reference>
<dbReference type="HOGENOM" id="CLU_131968_0_0_0"/>
<dbReference type="Pfam" id="PF20106">
    <property type="entry name" value="DUF6496"/>
    <property type="match status" value="1"/>
</dbReference>
<keyword evidence="3" id="KW-1185">Reference proteome</keyword>